<reference evidence="9" key="2">
    <citation type="submission" date="2020-04" db="EMBL/GenBank/DDBJ databases">
        <authorList>
            <consortium name="NCBI Genome Project"/>
        </authorList>
    </citation>
    <scope>NUCLEOTIDE SEQUENCE</scope>
    <source>
        <strain evidence="9">CBS 342.82</strain>
    </source>
</reference>
<feature type="compositionally biased region" description="Polar residues" evidence="6">
    <location>
        <begin position="245"/>
        <end position="257"/>
    </location>
</feature>
<name>A0A6J3M9W8_9PEZI</name>
<dbReference type="GO" id="GO:0003677">
    <property type="term" value="F:DNA binding"/>
    <property type="evidence" value="ECO:0007669"/>
    <property type="project" value="UniProtKB-KW"/>
</dbReference>
<dbReference type="SMART" id="SM00066">
    <property type="entry name" value="GAL4"/>
    <property type="match status" value="1"/>
</dbReference>
<reference evidence="9" key="3">
    <citation type="submission" date="2025-08" db="UniProtKB">
        <authorList>
            <consortium name="RefSeq"/>
        </authorList>
    </citation>
    <scope>IDENTIFICATION</scope>
    <source>
        <strain evidence="9">CBS 342.82</strain>
    </source>
</reference>
<evidence type="ECO:0000256" key="2">
    <source>
        <dbReference type="ARBA" id="ARBA00023015"/>
    </source>
</evidence>
<dbReference type="PRINTS" id="PR00755">
    <property type="entry name" value="AFLATOXINBRP"/>
</dbReference>
<dbReference type="InterPro" id="IPR013700">
    <property type="entry name" value="AflR"/>
</dbReference>
<dbReference type="GeneID" id="54356948"/>
<sequence length="498" mass="52631">MTSPRNQHQQTIRQSCNSCAQQKVRCSKERPSCTRCKNKGLECEYAYSRRTGRRSAASLSARSSISGPIAGVPQPLLDVASVSSTGMLEDSSTLFSDCNFAPGSLDDLDYPIAPTMIPFEFSWTPPPPLTMSNGSRNSDSVSSSNSLSPTVSSVGASGSVPYHVQPNIHLLNINDNLTNDHEIGMIPGYWPDQWQEMQPAMNNVISTAQISPADLAFATSNTGALPKQSRNSLALSLAQTSLASPTQTSLPDTTSNTTEDHQGEGDNCMSRALELIASLHRPAKNPCINGNIFTSIVSNTSNSESNTEPTIDQILITNRAAIASLLRILNCVTCLAQEDRGVTLACFLIAGKIVTWYATALTIGAATTAPADDLTTTSNGIRPSDTTLPTSIFLGDYLLDSATSRSVRAGLILAELAEHMQPLLTRLVERLPGIPNVIGAVGNETTIVDGAAATVVAGGSGNGNSIDGGGKGCYELNCALRERVRGLVNEARVISLGC</sequence>
<keyword evidence="2" id="KW-0805">Transcription regulation</keyword>
<dbReference type="GO" id="GO:0000981">
    <property type="term" value="F:DNA-binding transcription factor activity, RNA polymerase II-specific"/>
    <property type="evidence" value="ECO:0007669"/>
    <property type="project" value="InterPro"/>
</dbReference>
<feature type="domain" description="Zn(2)-C6 fungal-type" evidence="7">
    <location>
        <begin position="15"/>
        <end position="45"/>
    </location>
</feature>
<evidence type="ECO:0000313" key="9">
    <source>
        <dbReference type="RefSeq" id="XP_033461867.1"/>
    </source>
</evidence>
<dbReference type="InterPro" id="IPR001138">
    <property type="entry name" value="Zn2Cys6_DnaBD"/>
</dbReference>
<dbReference type="GO" id="GO:0005634">
    <property type="term" value="C:nucleus"/>
    <property type="evidence" value="ECO:0007669"/>
    <property type="project" value="InterPro"/>
</dbReference>
<reference evidence="9" key="1">
    <citation type="submission" date="2020-01" db="EMBL/GenBank/DDBJ databases">
        <authorList>
            <consortium name="DOE Joint Genome Institute"/>
            <person name="Haridas S."/>
            <person name="Albert R."/>
            <person name="Binder M."/>
            <person name="Bloem J."/>
            <person name="Labutti K."/>
            <person name="Salamov A."/>
            <person name="Andreopoulos B."/>
            <person name="Baker S.E."/>
            <person name="Barry K."/>
            <person name="Bills G."/>
            <person name="Bluhm B.H."/>
            <person name="Cannon C."/>
            <person name="Castanera R."/>
            <person name="Culley D.E."/>
            <person name="Daum C."/>
            <person name="Ezra D."/>
            <person name="Gonzalez J.B."/>
            <person name="Henrissat B."/>
            <person name="Kuo A."/>
            <person name="Liang C."/>
            <person name="Lipzen A."/>
            <person name="Lutzoni F."/>
            <person name="Magnuson J."/>
            <person name="Mondo S."/>
            <person name="Nolan M."/>
            <person name="Ohm R."/>
            <person name="Pangilinan J."/>
            <person name="Park H.-J."/>
            <person name="Ramirez L."/>
            <person name="Alfaro M."/>
            <person name="Sun H."/>
            <person name="Tritt A."/>
            <person name="Yoshinaga Y."/>
            <person name="Zwiers L.-H."/>
            <person name="Turgeon B.G."/>
            <person name="Goodwin S.B."/>
            <person name="Spatafora J.W."/>
            <person name="Crous P.W."/>
            <person name="Grigoriev I.V."/>
        </authorList>
    </citation>
    <scope>NUCLEOTIDE SEQUENCE</scope>
    <source>
        <strain evidence="9">CBS 342.82</strain>
    </source>
</reference>
<dbReference type="Pfam" id="PF08493">
    <property type="entry name" value="AflR"/>
    <property type="match status" value="1"/>
</dbReference>
<evidence type="ECO:0000313" key="8">
    <source>
        <dbReference type="Proteomes" id="UP000504637"/>
    </source>
</evidence>
<evidence type="ECO:0000256" key="3">
    <source>
        <dbReference type="ARBA" id="ARBA00023125"/>
    </source>
</evidence>
<dbReference type="PANTHER" id="PTHR31069:SF31">
    <property type="entry name" value="MONODICTYPHENONE CLUSTER TRANSCRIPTION FACTOR-RELATED"/>
    <property type="match status" value="1"/>
</dbReference>
<dbReference type="PROSITE" id="PS00463">
    <property type="entry name" value="ZN2_CY6_FUNGAL_1"/>
    <property type="match status" value="1"/>
</dbReference>
<feature type="region of interest" description="Disordered" evidence="6">
    <location>
        <begin position="128"/>
        <end position="158"/>
    </location>
</feature>
<keyword evidence="8" id="KW-1185">Reference proteome</keyword>
<proteinExistence type="predicted"/>
<dbReference type="SUPFAM" id="SSF57701">
    <property type="entry name" value="Zn2/Cys6 DNA-binding domain"/>
    <property type="match status" value="1"/>
</dbReference>
<evidence type="ECO:0000256" key="4">
    <source>
        <dbReference type="ARBA" id="ARBA00023163"/>
    </source>
</evidence>
<feature type="region of interest" description="Disordered" evidence="6">
    <location>
        <begin position="242"/>
        <end position="265"/>
    </location>
</feature>
<keyword evidence="5" id="KW-0539">Nucleus</keyword>
<dbReference type="InterPro" id="IPR036864">
    <property type="entry name" value="Zn2-C6_fun-type_DNA-bd_sf"/>
</dbReference>
<dbReference type="OrthoDB" id="2328572at2759"/>
<keyword evidence="4" id="KW-0804">Transcription</keyword>
<accession>A0A6J3M9W8</accession>
<dbReference type="RefSeq" id="XP_033461867.1">
    <property type="nucleotide sequence ID" value="XM_033599149.1"/>
</dbReference>
<dbReference type="InterPro" id="IPR050675">
    <property type="entry name" value="OAF3"/>
</dbReference>
<dbReference type="Pfam" id="PF00172">
    <property type="entry name" value="Zn_clus"/>
    <property type="match status" value="1"/>
</dbReference>
<evidence type="ECO:0000256" key="6">
    <source>
        <dbReference type="SAM" id="MobiDB-lite"/>
    </source>
</evidence>
<dbReference type="PANTHER" id="PTHR31069">
    <property type="entry name" value="OLEATE-ACTIVATED TRANSCRIPTION FACTOR 1-RELATED"/>
    <property type="match status" value="1"/>
</dbReference>
<evidence type="ECO:0000259" key="7">
    <source>
        <dbReference type="PROSITE" id="PS50048"/>
    </source>
</evidence>
<dbReference type="GO" id="GO:0008270">
    <property type="term" value="F:zinc ion binding"/>
    <property type="evidence" value="ECO:0007669"/>
    <property type="project" value="InterPro"/>
</dbReference>
<dbReference type="CDD" id="cd00067">
    <property type="entry name" value="GAL4"/>
    <property type="match status" value="1"/>
</dbReference>
<dbReference type="PROSITE" id="PS50048">
    <property type="entry name" value="ZN2_CY6_FUNGAL_2"/>
    <property type="match status" value="1"/>
</dbReference>
<keyword evidence="1" id="KW-0479">Metal-binding</keyword>
<protein>
    <recommendedName>
        <fullName evidence="7">Zn(2)-C6 fungal-type domain-containing protein</fullName>
    </recommendedName>
</protein>
<keyword evidence="3" id="KW-0238">DNA-binding</keyword>
<dbReference type="Gene3D" id="4.10.240.10">
    <property type="entry name" value="Zn(2)-C6 fungal-type DNA-binding domain"/>
    <property type="match status" value="1"/>
</dbReference>
<dbReference type="GO" id="GO:0045122">
    <property type="term" value="P:aflatoxin biosynthetic process"/>
    <property type="evidence" value="ECO:0007669"/>
    <property type="project" value="InterPro"/>
</dbReference>
<dbReference type="Proteomes" id="UP000504637">
    <property type="component" value="Unplaced"/>
</dbReference>
<evidence type="ECO:0000256" key="1">
    <source>
        <dbReference type="ARBA" id="ARBA00022723"/>
    </source>
</evidence>
<gene>
    <name evidence="9" type="ORF">K489DRAFT_142661</name>
</gene>
<evidence type="ECO:0000256" key="5">
    <source>
        <dbReference type="ARBA" id="ARBA00023242"/>
    </source>
</evidence>
<feature type="compositionally biased region" description="Low complexity" evidence="6">
    <location>
        <begin position="132"/>
        <end position="154"/>
    </location>
</feature>
<organism evidence="9">
    <name type="scientific">Dissoconium aciculare CBS 342.82</name>
    <dbReference type="NCBI Taxonomy" id="1314786"/>
    <lineage>
        <taxon>Eukaryota</taxon>
        <taxon>Fungi</taxon>
        <taxon>Dikarya</taxon>
        <taxon>Ascomycota</taxon>
        <taxon>Pezizomycotina</taxon>
        <taxon>Dothideomycetes</taxon>
        <taxon>Dothideomycetidae</taxon>
        <taxon>Mycosphaerellales</taxon>
        <taxon>Dissoconiaceae</taxon>
        <taxon>Dissoconium</taxon>
    </lineage>
</organism>
<dbReference type="AlphaFoldDB" id="A0A6J3M9W8"/>